<dbReference type="Proteomes" id="UP000817854">
    <property type="component" value="Unassembled WGS sequence"/>
</dbReference>
<comment type="caution">
    <text evidence="1">The sequence shown here is derived from an EMBL/GenBank/DDBJ whole genome shotgun (WGS) entry which is preliminary data.</text>
</comment>
<proteinExistence type="predicted"/>
<reference evidence="2" key="1">
    <citation type="submission" date="2019-05" db="EMBL/GenBank/DDBJ databases">
        <title>Flavobacterium profundi sp. nov., isolated from a deep-sea seamount.</title>
        <authorList>
            <person name="Zhang D.-C."/>
        </authorList>
    </citation>
    <scope>NUCLEOTIDE SEQUENCE [LARGE SCALE GENOMIC DNA]</scope>
    <source>
        <strain evidence="2">EC11</strain>
    </source>
</reference>
<sequence length="476" mass="55325">MKNIFLILFLVFSVFCRSQQVIVEEKFEKDNVPLGYEFLPIKNKIAIKKGKHIGISQNREVNKIMTFDSKGKDSIWFENKNVMNPFFNYSGNILIAEDYSKLRLSGDNINLFGKFGVKVLDAKKYSPQYYFDNQMLMYKKDKDKFNVIYPYEGNKTTKVELSLKGFERLVGENFYKSQRAPGIKTFINKKGNIEVISKSISKDCKESKIYRTEYNPSGEKIGEIQYDLLLKDYSFILSVTGGGQMVLKSVGGFSNTFTNHAGFSNTVSLGSSTYSDFADDGSINNLYFDSSGNVYVYGMLGNKEKENLLYNRIVGYYIYKFDKTGNLLWEKKFETDKLEKIRIAYLNNTYVRMFNMNGQLQFLFASTQPDEILMLSDINEKNGDFVKTDFYSFKTNNSNDIRDFIYANITDKDLLKNKIMDYEALMLYYKDKDFKLYIDSIDAKNKIYFNTMVSNDGIWLVESDNKDYYKVLNFKS</sequence>
<keyword evidence="2" id="KW-1185">Reference proteome</keyword>
<evidence type="ECO:0008006" key="3">
    <source>
        <dbReference type="Google" id="ProtNLM"/>
    </source>
</evidence>
<reference evidence="1 2" key="2">
    <citation type="submission" date="2020-02" db="EMBL/GenBank/DDBJ databases">
        <title>Flavobacterium profundi sp. nov., isolated from a deep-sea seamount.</title>
        <authorList>
            <person name="Zhang D.-C."/>
        </authorList>
    </citation>
    <scope>NUCLEOTIDE SEQUENCE [LARGE SCALE GENOMIC DNA]</scope>
    <source>
        <strain evidence="1 2">EC11</strain>
    </source>
</reference>
<dbReference type="RefSeq" id="WP_140961587.1">
    <property type="nucleotide sequence ID" value="NZ_VEVQ02000004.1"/>
</dbReference>
<organism evidence="1 2">
    <name type="scientific">Flavobacterium jejuense</name>
    <dbReference type="NCBI Taxonomy" id="1544455"/>
    <lineage>
        <taxon>Bacteria</taxon>
        <taxon>Pseudomonadati</taxon>
        <taxon>Bacteroidota</taxon>
        <taxon>Flavobacteriia</taxon>
        <taxon>Flavobacteriales</taxon>
        <taxon>Flavobacteriaceae</taxon>
        <taxon>Flavobacterium</taxon>
    </lineage>
</organism>
<gene>
    <name evidence="1" type="ORF">FIA58_007050</name>
</gene>
<name>A0ABX0IRL6_9FLAO</name>
<accession>A0ABX0IRL6</accession>
<evidence type="ECO:0000313" key="2">
    <source>
        <dbReference type="Proteomes" id="UP000817854"/>
    </source>
</evidence>
<evidence type="ECO:0000313" key="1">
    <source>
        <dbReference type="EMBL" id="NHN25429.1"/>
    </source>
</evidence>
<protein>
    <recommendedName>
        <fullName evidence="3">Cyclic nucleotide-binding domain-containing protein</fullName>
    </recommendedName>
</protein>
<dbReference type="EMBL" id="VEVQ02000004">
    <property type="protein sequence ID" value="NHN25429.1"/>
    <property type="molecule type" value="Genomic_DNA"/>
</dbReference>